<dbReference type="EMBL" id="QYYH01000139">
    <property type="protein sequence ID" value="RJY07044.1"/>
    <property type="molecule type" value="Genomic_DNA"/>
</dbReference>
<gene>
    <name evidence="3" type="ORF">D5R81_16795</name>
</gene>
<feature type="transmembrane region" description="Helical" evidence="2">
    <location>
        <begin position="63"/>
        <end position="86"/>
    </location>
</feature>
<accession>A0A3A6TH92</accession>
<keyword evidence="1" id="KW-0175">Coiled coil</keyword>
<dbReference type="Proteomes" id="UP000273022">
    <property type="component" value="Unassembled WGS sequence"/>
</dbReference>
<reference evidence="3 4" key="1">
    <citation type="submission" date="2018-09" db="EMBL/GenBank/DDBJ databases">
        <title>Phylogeny of the Shewanellaceae, and recommendation for two new genera, Pseudoshewanella and Parashewanella.</title>
        <authorList>
            <person name="Wang G."/>
        </authorList>
    </citation>
    <scope>NUCLEOTIDE SEQUENCE [LARGE SCALE GENOMIC DNA]</scope>
    <source>
        <strain evidence="3 4">KCTC 22492</strain>
    </source>
</reference>
<keyword evidence="4" id="KW-1185">Reference proteome</keyword>
<evidence type="ECO:0000313" key="3">
    <source>
        <dbReference type="EMBL" id="RJY07044.1"/>
    </source>
</evidence>
<protein>
    <submittedName>
        <fullName evidence="3">Uncharacterized protein</fullName>
    </submittedName>
</protein>
<feature type="coiled-coil region" evidence="1">
    <location>
        <begin position="7"/>
        <end position="62"/>
    </location>
</feature>
<dbReference type="AlphaFoldDB" id="A0A3A6TH92"/>
<evidence type="ECO:0000256" key="2">
    <source>
        <dbReference type="SAM" id="Phobius"/>
    </source>
</evidence>
<keyword evidence="2" id="KW-0812">Transmembrane</keyword>
<name>A0A3A6TH92_9GAMM</name>
<evidence type="ECO:0000313" key="4">
    <source>
        <dbReference type="Proteomes" id="UP000273022"/>
    </source>
</evidence>
<evidence type="ECO:0000256" key="1">
    <source>
        <dbReference type="SAM" id="Coils"/>
    </source>
</evidence>
<dbReference type="RefSeq" id="WP_121854774.1">
    <property type="nucleotide sequence ID" value="NZ_CP037952.1"/>
</dbReference>
<keyword evidence="2" id="KW-0472">Membrane</keyword>
<keyword evidence="2" id="KW-1133">Transmembrane helix</keyword>
<organism evidence="3 4">
    <name type="scientific">Parashewanella spongiae</name>
    <dbReference type="NCBI Taxonomy" id="342950"/>
    <lineage>
        <taxon>Bacteria</taxon>
        <taxon>Pseudomonadati</taxon>
        <taxon>Pseudomonadota</taxon>
        <taxon>Gammaproteobacteria</taxon>
        <taxon>Alteromonadales</taxon>
        <taxon>Shewanellaceae</taxon>
        <taxon>Parashewanella</taxon>
    </lineage>
</organism>
<sequence length="87" mass="10428">MSDNMDVENSELEKLKAESELNILETRKLKMETELIKLETQKLELETELLKLQNQQNEKRLKYWWLPTVMGRDFIYLAIIIGLLLYI</sequence>
<proteinExistence type="predicted"/>
<comment type="caution">
    <text evidence="3">The sequence shown here is derived from an EMBL/GenBank/DDBJ whole genome shotgun (WGS) entry which is preliminary data.</text>
</comment>